<accession>A0AAN4YEK0</accession>
<dbReference type="PANTHER" id="PTHR43639">
    <property type="entry name" value="OXIDOREDUCTASE, SHORT-CHAIN DEHYDROGENASE/REDUCTASE FAMILY (AFU_ORTHOLOGUE AFUA_5G02870)"/>
    <property type="match status" value="1"/>
</dbReference>
<evidence type="ECO:0000256" key="2">
    <source>
        <dbReference type="ARBA" id="ARBA00023002"/>
    </source>
</evidence>
<sequence>MTSRGLGALVCEKFAAEGANVLINYHSNVEAAQQLADKLENEYSVKCHIAQADTLVAAENDQLVHTAVEKLGGLDIIIANAGWTRFTRPGDIYDMSHDEWNKVTLPWCKMIPQKLILIRTSSVGQPT</sequence>
<reference evidence="3" key="1">
    <citation type="submission" date="2023-04" db="EMBL/GenBank/DDBJ databases">
        <title>Aspergillus oryzae NBRC 4228.</title>
        <authorList>
            <person name="Ichikawa N."/>
            <person name="Sato H."/>
            <person name="Tonouchi N."/>
        </authorList>
    </citation>
    <scope>NUCLEOTIDE SEQUENCE</scope>
    <source>
        <strain evidence="3">NBRC 4228</strain>
    </source>
</reference>
<dbReference type="EMBL" id="BSYA01000018">
    <property type="protein sequence ID" value="GMG25421.1"/>
    <property type="molecule type" value="Genomic_DNA"/>
</dbReference>
<dbReference type="Proteomes" id="UP001165205">
    <property type="component" value="Unassembled WGS sequence"/>
</dbReference>
<proteinExistence type="inferred from homology"/>
<dbReference type="Gene3D" id="3.40.50.720">
    <property type="entry name" value="NAD(P)-binding Rossmann-like Domain"/>
    <property type="match status" value="1"/>
</dbReference>
<keyword evidence="2" id="KW-0560">Oxidoreductase</keyword>
<protein>
    <submittedName>
        <fullName evidence="3">Unnamed protein product</fullName>
    </submittedName>
</protein>
<comment type="caution">
    <text evidence="3">The sequence shown here is derived from an EMBL/GenBank/DDBJ whole genome shotgun (WGS) entry which is preliminary data.</text>
</comment>
<comment type="similarity">
    <text evidence="1">Belongs to the short-chain dehydrogenases/reductases (SDR) family.</text>
</comment>
<dbReference type="SUPFAM" id="SSF51735">
    <property type="entry name" value="NAD(P)-binding Rossmann-fold domains"/>
    <property type="match status" value="1"/>
</dbReference>
<evidence type="ECO:0000313" key="4">
    <source>
        <dbReference type="Proteomes" id="UP001165205"/>
    </source>
</evidence>
<dbReference type="InterPro" id="IPR036291">
    <property type="entry name" value="NAD(P)-bd_dom_sf"/>
</dbReference>
<dbReference type="AlphaFoldDB" id="A0AAN4YEK0"/>
<organism evidence="3 4">
    <name type="scientific">Aspergillus oryzae</name>
    <name type="common">Yellow koji mold</name>
    <dbReference type="NCBI Taxonomy" id="5062"/>
    <lineage>
        <taxon>Eukaryota</taxon>
        <taxon>Fungi</taxon>
        <taxon>Dikarya</taxon>
        <taxon>Ascomycota</taxon>
        <taxon>Pezizomycotina</taxon>
        <taxon>Eurotiomycetes</taxon>
        <taxon>Eurotiomycetidae</taxon>
        <taxon>Eurotiales</taxon>
        <taxon>Aspergillaceae</taxon>
        <taxon>Aspergillus</taxon>
        <taxon>Aspergillus subgen. Circumdati</taxon>
    </lineage>
</organism>
<dbReference type="PANTHER" id="PTHR43639:SF1">
    <property type="entry name" value="SHORT-CHAIN DEHYDROGENASE_REDUCTASE FAMILY PROTEIN"/>
    <property type="match status" value="1"/>
</dbReference>
<dbReference type="Pfam" id="PF00106">
    <property type="entry name" value="adh_short"/>
    <property type="match status" value="1"/>
</dbReference>
<name>A0AAN4YEK0_ASPOZ</name>
<evidence type="ECO:0000256" key="1">
    <source>
        <dbReference type="ARBA" id="ARBA00006484"/>
    </source>
</evidence>
<evidence type="ECO:0000313" key="3">
    <source>
        <dbReference type="EMBL" id="GMG25421.1"/>
    </source>
</evidence>
<dbReference type="GO" id="GO:0016491">
    <property type="term" value="F:oxidoreductase activity"/>
    <property type="evidence" value="ECO:0007669"/>
    <property type="project" value="UniProtKB-KW"/>
</dbReference>
<dbReference type="InterPro" id="IPR002347">
    <property type="entry name" value="SDR_fam"/>
</dbReference>
<gene>
    <name evidence="3" type="ORF">Aory04_000247000</name>
</gene>